<evidence type="ECO:0000313" key="5">
    <source>
        <dbReference type="Proteomes" id="UP001239445"/>
    </source>
</evidence>
<evidence type="ECO:0000256" key="2">
    <source>
        <dbReference type="ARBA" id="ARBA00006181"/>
    </source>
</evidence>
<evidence type="ECO:0000256" key="1">
    <source>
        <dbReference type="ARBA" id="ARBA00004123"/>
    </source>
</evidence>
<dbReference type="GO" id="GO:0001682">
    <property type="term" value="P:tRNA 5'-leader removal"/>
    <property type="evidence" value="ECO:0007669"/>
    <property type="project" value="InterPro"/>
</dbReference>
<gene>
    <name evidence="4" type="ORF">QBC47DRAFT_292060</name>
</gene>
<dbReference type="GO" id="GO:0030677">
    <property type="term" value="C:ribonuclease P complex"/>
    <property type="evidence" value="ECO:0007669"/>
    <property type="project" value="InterPro"/>
</dbReference>
<dbReference type="InterPro" id="IPR036980">
    <property type="entry name" value="RNase_P/MRP_Rpp29_sf"/>
</dbReference>
<dbReference type="PIRSF" id="PIRSF027081">
    <property type="entry name" value="RNase_P/MRP_p29_subunit"/>
    <property type="match status" value="1"/>
</dbReference>
<dbReference type="PANTHER" id="PTHR13348:SF0">
    <property type="entry name" value="RIBONUCLEASE P PROTEIN SUBUNIT P29"/>
    <property type="match status" value="1"/>
</dbReference>
<dbReference type="InterPro" id="IPR002730">
    <property type="entry name" value="Rpp29/RNP1"/>
</dbReference>
<evidence type="ECO:0000313" key="4">
    <source>
        <dbReference type="EMBL" id="KAK1759241.1"/>
    </source>
</evidence>
<comment type="similarity">
    <text evidence="2">Belongs to the eukaryotic/archaeal RNase P protein component 1 family.</text>
</comment>
<reference evidence="4" key="1">
    <citation type="submission" date="2023-06" db="EMBL/GenBank/DDBJ databases">
        <title>Genome-scale phylogeny and comparative genomics of the fungal order Sordariales.</title>
        <authorList>
            <consortium name="Lawrence Berkeley National Laboratory"/>
            <person name="Hensen N."/>
            <person name="Bonometti L."/>
            <person name="Westerberg I."/>
            <person name="Brannstrom I.O."/>
            <person name="Guillou S."/>
            <person name="Cros-Aarteil S."/>
            <person name="Calhoun S."/>
            <person name="Haridas S."/>
            <person name="Kuo A."/>
            <person name="Mondo S."/>
            <person name="Pangilinan J."/>
            <person name="Riley R."/>
            <person name="Labutti K."/>
            <person name="Andreopoulos B."/>
            <person name="Lipzen A."/>
            <person name="Chen C."/>
            <person name="Yanf M."/>
            <person name="Daum C."/>
            <person name="Ng V."/>
            <person name="Clum A."/>
            <person name="Steindorff A."/>
            <person name="Ohm R."/>
            <person name="Martin F."/>
            <person name="Silar P."/>
            <person name="Natvig D."/>
            <person name="Lalanne C."/>
            <person name="Gautier V."/>
            <person name="Ament-Velasquez S.L."/>
            <person name="Kruys A."/>
            <person name="Hutchinson M.I."/>
            <person name="Powell A.J."/>
            <person name="Barry K."/>
            <person name="Miller A.N."/>
            <person name="Grigoriev I.V."/>
            <person name="Debuchy R."/>
            <person name="Gladieux P."/>
            <person name="Thoren M.H."/>
            <person name="Johannesson H."/>
        </authorList>
    </citation>
    <scope>NUCLEOTIDE SEQUENCE</scope>
    <source>
        <strain evidence="4">PSN4</strain>
    </source>
</reference>
<keyword evidence="5" id="KW-1185">Reference proteome</keyword>
<dbReference type="SMART" id="SM00538">
    <property type="entry name" value="POP4"/>
    <property type="match status" value="1"/>
</dbReference>
<proteinExistence type="inferred from homology"/>
<dbReference type="GO" id="GO:0005634">
    <property type="term" value="C:nucleus"/>
    <property type="evidence" value="ECO:0007669"/>
    <property type="project" value="UniProtKB-SubCell"/>
</dbReference>
<keyword evidence="3" id="KW-0819">tRNA processing</keyword>
<dbReference type="InterPro" id="IPR016848">
    <property type="entry name" value="RNase_P/MRP_Rpp29-subunit"/>
</dbReference>
<dbReference type="InterPro" id="IPR023534">
    <property type="entry name" value="Rof/RNase_P-like"/>
</dbReference>
<dbReference type="AlphaFoldDB" id="A0AAJ0BJA0"/>
<dbReference type="GO" id="GO:0033204">
    <property type="term" value="F:ribonuclease P RNA binding"/>
    <property type="evidence" value="ECO:0007669"/>
    <property type="project" value="InterPro"/>
</dbReference>
<organism evidence="4 5">
    <name type="scientific">Echria macrotheca</name>
    <dbReference type="NCBI Taxonomy" id="438768"/>
    <lineage>
        <taxon>Eukaryota</taxon>
        <taxon>Fungi</taxon>
        <taxon>Dikarya</taxon>
        <taxon>Ascomycota</taxon>
        <taxon>Pezizomycotina</taxon>
        <taxon>Sordariomycetes</taxon>
        <taxon>Sordariomycetidae</taxon>
        <taxon>Sordariales</taxon>
        <taxon>Schizotheciaceae</taxon>
        <taxon>Echria</taxon>
    </lineage>
</organism>
<dbReference type="PANTHER" id="PTHR13348">
    <property type="entry name" value="RIBONUCLEASE P SUBUNIT P29"/>
    <property type="match status" value="1"/>
</dbReference>
<keyword evidence="3" id="KW-0539">Nucleus</keyword>
<dbReference type="Proteomes" id="UP001239445">
    <property type="component" value="Unassembled WGS sequence"/>
</dbReference>
<dbReference type="GO" id="GO:0006364">
    <property type="term" value="P:rRNA processing"/>
    <property type="evidence" value="ECO:0007669"/>
    <property type="project" value="TreeGrafter"/>
</dbReference>
<dbReference type="Gene3D" id="2.30.30.210">
    <property type="entry name" value="Ribonuclease P/MRP, subunit p29"/>
    <property type="match status" value="1"/>
</dbReference>
<name>A0AAJ0BJA0_9PEZI</name>
<comment type="caution">
    <text evidence="4">The sequence shown here is derived from an EMBL/GenBank/DDBJ whole genome shotgun (WGS) entry which is preliminary data.</text>
</comment>
<evidence type="ECO:0000256" key="3">
    <source>
        <dbReference type="PIRNR" id="PIRNR027081"/>
    </source>
</evidence>
<sequence length="230" mass="26207">MFHEDEPVGKSLLSKAFGQDETNRIYTEKVQQRQLFLRASSPSPGDERRARWRTRAKKKDLLRHVLKPKPFSAAERKKLGLYDVPRGQRKYAVFERLNNLWEQYMHELLGDEIYVGGEAAAAKLCGADFHGASVEVVRSACVSRVGISGIVIKDSKYAFEVITIGNQVKLVPKEKTVFQFDISPEAQPDSDDPDKSDPIPMIVELHGEQFQYRPADRATKKFRSHLSEFI</sequence>
<dbReference type="GO" id="GO:0000172">
    <property type="term" value="C:ribonuclease MRP complex"/>
    <property type="evidence" value="ECO:0007669"/>
    <property type="project" value="InterPro"/>
</dbReference>
<protein>
    <recommendedName>
        <fullName evidence="3">Ribonuclease P protein subunit</fullName>
    </recommendedName>
</protein>
<dbReference type="EMBL" id="MU839828">
    <property type="protein sequence ID" value="KAK1759241.1"/>
    <property type="molecule type" value="Genomic_DNA"/>
</dbReference>
<comment type="subcellular location">
    <subcellularLocation>
        <location evidence="1">Nucleus</location>
    </subcellularLocation>
</comment>
<dbReference type="SUPFAM" id="SSF101744">
    <property type="entry name" value="Rof/RNase P subunit-like"/>
    <property type="match status" value="1"/>
</dbReference>
<accession>A0AAJ0BJA0</accession>
<dbReference type="Pfam" id="PF01868">
    <property type="entry name" value="RNase_P-MRP_p29"/>
    <property type="match status" value="1"/>
</dbReference>